<dbReference type="Pfam" id="PF08241">
    <property type="entry name" value="Methyltransf_11"/>
    <property type="match status" value="1"/>
</dbReference>
<evidence type="ECO:0000256" key="1">
    <source>
        <dbReference type="SAM" id="MobiDB-lite"/>
    </source>
</evidence>
<protein>
    <submittedName>
        <fullName evidence="3">Class I SAM-dependent methyltransferase</fullName>
    </submittedName>
</protein>
<dbReference type="EMBL" id="JAAGRN010000012">
    <property type="protein sequence ID" value="NDY84420.1"/>
    <property type="molecule type" value="Genomic_DNA"/>
</dbReference>
<proteinExistence type="predicted"/>
<dbReference type="SUPFAM" id="SSF53335">
    <property type="entry name" value="S-adenosyl-L-methionine-dependent methyltransferases"/>
    <property type="match status" value="1"/>
</dbReference>
<keyword evidence="3" id="KW-0489">Methyltransferase</keyword>
<feature type="region of interest" description="Disordered" evidence="1">
    <location>
        <begin position="218"/>
        <end position="244"/>
    </location>
</feature>
<evidence type="ECO:0000259" key="2">
    <source>
        <dbReference type="Pfam" id="PF08241"/>
    </source>
</evidence>
<feature type="domain" description="Methyltransferase type 11" evidence="2">
    <location>
        <begin position="59"/>
        <end position="108"/>
    </location>
</feature>
<dbReference type="AlphaFoldDB" id="A0A6B2R0X4"/>
<organism evidence="3">
    <name type="scientific">Sheuella amnicola</name>
    <dbReference type="NCBI Taxonomy" id="2707330"/>
    <lineage>
        <taxon>Bacteria</taxon>
        <taxon>Pseudomonadati</taxon>
        <taxon>Pseudomonadota</taxon>
        <taxon>Betaproteobacteria</taxon>
        <taxon>Burkholderiales</taxon>
        <taxon>Alcaligenaceae</taxon>
        <taxon>Sheuella</taxon>
    </lineage>
</organism>
<name>A0A6B2R0X4_9BURK</name>
<gene>
    <name evidence="3" type="ORF">G3I67_14395</name>
</gene>
<accession>A0A6B2R0X4</accession>
<feature type="compositionally biased region" description="Polar residues" evidence="1">
    <location>
        <begin position="226"/>
        <end position="236"/>
    </location>
</feature>
<reference evidence="3" key="1">
    <citation type="submission" date="2020-02" db="EMBL/GenBank/DDBJ databases">
        <authorList>
            <person name="Chen W.-M."/>
        </authorList>
    </citation>
    <scope>NUCLEOTIDE SEQUENCE</scope>
    <source>
        <strain evidence="3">NBD-18</strain>
    </source>
</reference>
<dbReference type="GO" id="GO:0008757">
    <property type="term" value="F:S-adenosylmethionine-dependent methyltransferase activity"/>
    <property type="evidence" value="ECO:0007669"/>
    <property type="project" value="InterPro"/>
</dbReference>
<dbReference type="InterPro" id="IPR013216">
    <property type="entry name" value="Methyltransf_11"/>
</dbReference>
<comment type="caution">
    <text evidence="3">The sequence shown here is derived from an EMBL/GenBank/DDBJ whole genome shotgun (WGS) entry which is preliminary data.</text>
</comment>
<dbReference type="InterPro" id="IPR029063">
    <property type="entry name" value="SAM-dependent_MTases_sf"/>
</dbReference>
<sequence length="244" mass="27472">MLEWEKSKFDAVVADVFGFNALQVGACGQDFLENNRISFKLYAFSSKNTSFPPGGEGVLVLSESELLPFASQSIDLLLLPHGLESSMNPHQVLREAERVLVPEGRVVISGFNPWSLWGLRNRLPFAKPWLPEKHAKLVSLPRLKDWLKLLSFDIDRGHFGCYVPAFATKKWIDRFSFMEHAGDRWWPVCGGVYVVSAIKRVSGLRLLMPDWKSPAKKTRARATTHGVATSQTTQVLKDSREGMN</sequence>
<keyword evidence="3" id="KW-0808">Transferase</keyword>
<dbReference type="Gene3D" id="3.40.50.150">
    <property type="entry name" value="Vaccinia Virus protein VP39"/>
    <property type="match status" value="1"/>
</dbReference>
<evidence type="ECO:0000313" key="3">
    <source>
        <dbReference type="EMBL" id="NDY84420.1"/>
    </source>
</evidence>
<dbReference type="GO" id="GO:0032259">
    <property type="term" value="P:methylation"/>
    <property type="evidence" value="ECO:0007669"/>
    <property type="project" value="UniProtKB-KW"/>
</dbReference>